<organism evidence="3 4">
    <name type="scientific">Rotaria sordida</name>
    <dbReference type="NCBI Taxonomy" id="392033"/>
    <lineage>
        <taxon>Eukaryota</taxon>
        <taxon>Metazoa</taxon>
        <taxon>Spiralia</taxon>
        <taxon>Gnathifera</taxon>
        <taxon>Rotifera</taxon>
        <taxon>Eurotatoria</taxon>
        <taxon>Bdelloidea</taxon>
        <taxon>Philodinida</taxon>
        <taxon>Philodinidae</taxon>
        <taxon>Rotaria</taxon>
    </lineage>
</organism>
<dbReference type="InterPro" id="IPR001258">
    <property type="entry name" value="NHL_repeat"/>
</dbReference>
<dbReference type="EMBL" id="CAJNOU010003531">
    <property type="protein sequence ID" value="CAF1395567.1"/>
    <property type="molecule type" value="Genomic_DNA"/>
</dbReference>
<evidence type="ECO:0000256" key="1">
    <source>
        <dbReference type="ARBA" id="ARBA00022737"/>
    </source>
</evidence>
<dbReference type="PROSITE" id="PS51125">
    <property type="entry name" value="NHL"/>
    <property type="match status" value="1"/>
</dbReference>
<proteinExistence type="predicted"/>
<reference evidence="3" key="1">
    <citation type="submission" date="2021-02" db="EMBL/GenBank/DDBJ databases">
        <authorList>
            <person name="Nowell W R."/>
        </authorList>
    </citation>
    <scope>NUCLEOTIDE SEQUENCE</scope>
</reference>
<sequence>MGDTNGQVVAGGNGQGNRLDQLYRPTDVLIDKETDSLIICDPGNRRVVRWSRRSGTTQGEILIDNINCSGLAMDDQRYLYISDIDKHEVSRYQIEDKNGTIVAGGNGYGAGLNQLNWPDYIFVDQQQTVYVADNNNHRVMKWNKGEKEGIVVAGVNLINNQTTTILLDFLLLLLSPSTYDDSLLLDSLLNTTIKQKYEDKHLHVHEQINTTPNLETF</sequence>
<protein>
    <submittedName>
        <fullName evidence="3">Uncharacterized protein</fullName>
    </submittedName>
</protein>
<evidence type="ECO:0000256" key="2">
    <source>
        <dbReference type="PROSITE-ProRule" id="PRU00504"/>
    </source>
</evidence>
<dbReference type="PANTHER" id="PTHR24104:SF25">
    <property type="entry name" value="PROTEIN LIN-41"/>
    <property type="match status" value="1"/>
</dbReference>
<keyword evidence="1" id="KW-0677">Repeat</keyword>
<dbReference type="SUPFAM" id="SSF63825">
    <property type="entry name" value="YWTD domain"/>
    <property type="match status" value="1"/>
</dbReference>
<feature type="repeat" description="NHL" evidence="2">
    <location>
        <begin position="108"/>
        <end position="145"/>
    </location>
</feature>
<dbReference type="InterPro" id="IPR050952">
    <property type="entry name" value="TRIM-NHL_E3_ligases"/>
</dbReference>
<evidence type="ECO:0000313" key="4">
    <source>
        <dbReference type="Proteomes" id="UP000663889"/>
    </source>
</evidence>
<dbReference type="AlphaFoldDB" id="A0A815KG83"/>
<dbReference type="GO" id="GO:0008270">
    <property type="term" value="F:zinc ion binding"/>
    <property type="evidence" value="ECO:0007669"/>
    <property type="project" value="UniProtKB-KW"/>
</dbReference>
<gene>
    <name evidence="3" type="ORF">SEV965_LOCUS31167</name>
</gene>
<dbReference type="InterPro" id="IPR011042">
    <property type="entry name" value="6-blade_b-propeller_TolB-like"/>
</dbReference>
<dbReference type="Gene3D" id="2.120.10.30">
    <property type="entry name" value="TolB, C-terminal domain"/>
    <property type="match status" value="1"/>
</dbReference>
<evidence type="ECO:0000313" key="3">
    <source>
        <dbReference type="EMBL" id="CAF1395567.1"/>
    </source>
</evidence>
<name>A0A815KG83_9BILA</name>
<comment type="caution">
    <text evidence="3">The sequence shown here is derived from an EMBL/GenBank/DDBJ whole genome shotgun (WGS) entry which is preliminary data.</text>
</comment>
<dbReference type="PANTHER" id="PTHR24104">
    <property type="entry name" value="E3 UBIQUITIN-PROTEIN LIGASE NHLRC1-RELATED"/>
    <property type="match status" value="1"/>
</dbReference>
<accession>A0A815KG83</accession>
<dbReference type="Proteomes" id="UP000663889">
    <property type="component" value="Unassembled WGS sequence"/>
</dbReference>